<dbReference type="EMBL" id="CP010407">
    <property type="protein sequence ID" value="AJF63722.1"/>
    <property type="molecule type" value="Genomic_DNA"/>
</dbReference>
<evidence type="ECO:0000313" key="2">
    <source>
        <dbReference type="Proteomes" id="UP000031774"/>
    </source>
</evidence>
<keyword evidence="2" id="KW-1185">Reference proteome</keyword>
<dbReference type="HOGENOM" id="CLU_2921031_0_0_11"/>
<sequence>MRVRVRVSEDAVASTMRLFTDGRVARIQFGGNDIAQESLLFHEFRCSDAQRPPLLFGHGPR</sequence>
<reference evidence="1 2" key="1">
    <citation type="submission" date="2014-12" db="EMBL/GenBank/DDBJ databases">
        <title>Complete genome sequence of Streptomyces vietnamensis strain GIMV4.0001, a genetic manipulable producer of the benzoisochromanequinone antibiotic granaticin.</title>
        <authorList>
            <person name="Deng M.R."/>
            <person name="Guo J."/>
            <person name="Ma L.Y."/>
            <person name="Feng G.D."/>
            <person name="Mo C.Y."/>
            <person name="Zhu H.H."/>
        </authorList>
    </citation>
    <scope>NUCLEOTIDE SEQUENCE [LARGE SCALE GENOMIC DNA]</scope>
    <source>
        <strain evidence="2">GIMV4.0001</strain>
    </source>
</reference>
<organism evidence="1 2">
    <name type="scientific">Streptomyces vietnamensis</name>
    <dbReference type="NCBI Taxonomy" id="362257"/>
    <lineage>
        <taxon>Bacteria</taxon>
        <taxon>Bacillati</taxon>
        <taxon>Actinomycetota</taxon>
        <taxon>Actinomycetes</taxon>
        <taxon>Kitasatosporales</taxon>
        <taxon>Streptomycetaceae</taxon>
        <taxon>Streptomyces</taxon>
    </lineage>
</organism>
<accession>A0A0B5HZN7</accession>
<dbReference type="AlphaFoldDB" id="A0A0B5HZN7"/>
<dbReference type="KEGG" id="svt:SVTN_03905"/>
<evidence type="ECO:0000313" key="1">
    <source>
        <dbReference type="EMBL" id="AJF63722.1"/>
    </source>
</evidence>
<name>A0A0B5HZN7_9ACTN</name>
<dbReference type="Proteomes" id="UP000031774">
    <property type="component" value="Chromosome"/>
</dbReference>
<proteinExistence type="predicted"/>
<protein>
    <submittedName>
        <fullName evidence="1">Uncharacterized protein</fullName>
    </submittedName>
</protein>
<gene>
    <name evidence="1" type="ORF">SVTN_03905</name>
</gene>